<organism evidence="2 3">
    <name type="scientific">Flexibacter flexilis DSM 6793</name>
    <dbReference type="NCBI Taxonomy" id="927664"/>
    <lineage>
        <taxon>Bacteria</taxon>
        <taxon>Pseudomonadati</taxon>
        <taxon>Bacteroidota</taxon>
        <taxon>Cytophagia</taxon>
        <taxon>Cytophagales</taxon>
        <taxon>Flexibacteraceae</taxon>
        <taxon>Flexibacter</taxon>
    </lineage>
</organism>
<reference evidence="2 3" key="1">
    <citation type="submission" date="2016-10" db="EMBL/GenBank/DDBJ databases">
        <authorList>
            <person name="de Groot N.N."/>
        </authorList>
    </citation>
    <scope>NUCLEOTIDE SEQUENCE [LARGE SCALE GENOMIC DNA]</scope>
    <source>
        <strain evidence="2 3">DSM 6793</strain>
    </source>
</reference>
<dbReference type="AlphaFoldDB" id="A0A1I1EBS1"/>
<protein>
    <submittedName>
        <fullName evidence="2">Pimeloyl-ACP methyl ester carboxylesterase</fullName>
    </submittedName>
</protein>
<sequence>MGKFGIIFRFFYKIAQKEKPPRLFVIVGGICLIFVPRRWPSKCDYLLPTQYFMKKQVKLSNGQQIAYTDSGDGNVMVWVHGLTSYKEIWERNIHTFSKYFRCVALDLPGHGESANAAIGATYSPQFFADTLFLFLEELKINRCTLVGHSMGGQVALLAAIQKPELFSEVVLVAPAGCEPFTETEKILLQRYSSVGIVGASWFGQTMLNLKSHFGKLNEHEHQALERLARLHESRGIAELAVLLSQCIAGMLNQSVIEQLPQIKIPVLLIFGKEDKLIPNKLIHGTMTTEEIARNTAAAIPNCKLKLWDEAGHYVQYEYAAAVNMEIYKFMNRKIFTT</sequence>
<evidence type="ECO:0000313" key="3">
    <source>
        <dbReference type="Proteomes" id="UP000199514"/>
    </source>
</evidence>
<dbReference type="PANTHER" id="PTHR43798:SF33">
    <property type="entry name" value="HYDROLASE, PUTATIVE (AFU_ORTHOLOGUE AFUA_2G14860)-RELATED"/>
    <property type="match status" value="1"/>
</dbReference>
<dbReference type="Gene3D" id="3.40.50.1820">
    <property type="entry name" value="alpha/beta hydrolase"/>
    <property type="match status" value="1"/>
</dbReference>
<dbReference type="OrthoDB" id="9799612at2"/>
<gene>
    <name evidence="2" type="ORF">SAMN05421780_101733</name>
</gene>
<dbReference type="PRINTS" id="PR00111">
    <property type="entry name" value="ABHYDROLASE"/>
</dbReference>
<dbReference type="InterPro" id="IPR050266">
    <property type="entry name" value="AB_hydrolase_sf"/>
</dbReference>
<evidence type="ECO:0000259" key="1">
    <source>
        <dbReference type="Pfam" id="PF00561"/>
    </source>
</evidence>
<feature type="domain" description="AB hydrolase-1" evidence="1">
    <location>
        <begin position="75"/>
        <end position="317"/>
    </location>
</feature>
<dbReference type="InterPro" id="IPR000073">
    <property type="entry name" value="AB_hydrolase_1"/>
</dbReference>
<accession>A0A1I1EBS1</accession>
<dbReference type="InterPro" id="IPR029058">
    <property type="entry name" value="AB_hydrolase_fold"/>
</dbReference>
<dbReference type="PANTHER" id="PTHR43798">
    <property type="entry name" value="MONOACYLGLYCEROL LIPASE"/>
    <property type="match status" value="1"/>
</dbReference>
<dbReference type="SUPFAM" id="SSF53474">
    <property type="entry name" value="alpha/beta-Hydrolases"/>
    <property type="match status" value="1"/>
</dbReference>
<dbReference type="Pfam" id="PF00561">
    <property type="entry name" value="Abhydrolase_1"/>
    <property type="match status" value="1"/>
</dbReference>
<evidence type="ECO:0000313" key="2">
    <source>
        <dbReference type="EMBL" id="SFB84497.1"/>
    </source>
</evidence>
<dbReference type="STRING" id="927664.SAMN05421780_101733"/>
<dbReference type="EMBL" id="FOLE01000001">
    <property type="protein sequence ID" value="SFB84497.1"/>
    <property type="molecule type" value="Genomic_DNA"/>
</dbReference>
<proteinExistence type="predicted"/>
<dbReference type="Proteomes" id="UP000199514">
    <property type="component" value="Unassembled WGS sequence"/>
</dbReference>
<name>A0A1I1EBS1_9BACT</name>
<keyword evidence="3" id="KW-1185">Reference proteome</keyword>
<dbReference type="GO" id="GO:0016020">
    <property type="term" value="C:membrane"/>
    <property type="evidence" value="ECO:0007669"/>
    <property type="project" value="TreeGrafter"/>
</dbReference>